<dbReference type="EMBL" id="JAEILH010000057">
    <property type="protein sequence ID" value="MBI6627602.1"/>
    <property type="molecule type" value="Genomic_DNA"/>
</dbReference>
<dbReference type="Pfam" id="PF18593">
    <property type="entry name" value="CdiI_2"/>
    <property type="match status" value="1"/>
</dbReference>
<dbReference type="AlphaFoldDB" id="A0A8I1JGB0"/>
<dbReference type="RefSeq" id="WP_169903962.1">
    <property type="nucleotide sequence ID" value="NZ_JAAQXE010000035.1"/>
</dbReference>
<sequence>MNQDYPELQQFLAGYFNQDWVDDHKSADDVINYFISDSSEETKTIVQRELDRLIFTEKTEKELEDFLFSEMGCYYYYLNEWNDGRTWLKHVASALRNGNPKK</sequence>
<dbReference type="InterPro" id="IPR041129">
    <property type="entry name" value="CdiI_2"/>
</dbReference>
<organism evidence="2 3">
    <name type="scientific">Pseudomonas rhodesiae</name>
    <dbReference type="NCBI Taxonomy" id="76760"/>
    <lineage>
        <taxon>Bacteria</taxon>
        <taxon>Pseudomonadati</taxon>
        <taxon>Pseudomonadota</taxon>
        <taxon>Gammaproteobacteria</taxon>
        <taxon>Pseudomonadales</taxon>
        <taxon>Pseudomonadaceae</taxon>
        <taxon>Pseudomonas</taxon>
    </lineage>
</organism>
<reference evidence="2" key="1">
    <citation type="submission" date="2020-12" db="EMBL/GenBank/DDBJ databases">
        <title>Comparative genomic insights into the epidemiology and virulence of plant pathogenic Pseudomonads from Turkey.</title>
        <authorList>
            <person name="Dillon M."/>
            <person name="Ruiz-Bedoya T."/>
            <person name="Bendalovic-Torma C."/>
            <person name="Guttman K.M."/>
            <person name="Kwak H."/>
            <person name="Middleton M.A."/>
            <person name="Wang P.W."/>
            <person name="Horuz S."/>
            <person name="Aysan Y."/>
            <person name="Guttman D.S."/>
        </authorList>
    </citation>
    <scope>NUCLEOTIDE SEQUENCE</scope>
    <source>
        <strain evidence="2">S5_IA_3a</strain>
    </source>
</reference>
<comment type="caution">
    <text evidence="2">The sequence shown here is derived from an EMBL/GenBank/DDBJ whole genome shotgun (WGS) entry which is preliminary data.</text>
</comment>
<evidence type="ECO:0000313" key="2">
    <source>
        <dbReference type="EMBL" id="MBI6627602.1"/>
    </source>
</evidence>
<proteinExistence type="predicted"/>
<accession>A0A8I1JGB0</accession>
<feature type="domain" description="CdiI immunity protein" evidence="1">
    <location>
        <begin position="5"/>
        <end position="95"/>
    </location>
</feature>
<evidence type="ECO:0000259" key="1">
    <source>
        <dbReference type="Pfam" id="PF18593"/>
    </source>
</evidence>
<name>A0A8I1JGB0_9PSED</name>
<protein>
    <recommendedName>
        <fullName evidence="1">CdiI immunity protein domain-containing protein</fullName>
    </recommendedName>
</protein>
<evidence type="ECO:0000313" key="3">
    <source>
        <dbReference type="Proteomes" id="UP000645865"/>
    </source>
</evidence>
<dbReference type="Proteomes" id="UP000645865">
    <property type="component" value="Unassembled WGS sequence"/>
</dbReference>
<dbReference type="CDD" id="cd20687">
    <property type="entry name" value="CdiI_Ykris-like"/>
    <property type="match status" value="1"/>
</dbReference>
<gene>
    <name evidence="2" type="ORF">YA0853_28690</name>
</gene>